<name>A0A2X4TKN5_SALER</name>
<keyword evidence="2" id="KW-1185">Reference proteome</keyword>
<sequence>MTLIGETSLVGDIGNTVPGTQSVSGILNAGHIDKAGRSQAGILLKGANQGSLRSANSCARVSSVGGS</sequence>
<evidence type="ECO:0000313" key="2">
    <source>
        <dbReference type="Proteomes" id="UP000248731"/>
    </source>
</evidence>
<dbReference type="AlphaFoldDB" id="A0A2X4TKN5"/>
<proteinExistence type="predicted"/>
<gene>
    <name evidence="1" type="ORF">NCTC7307_04889</name>
</gene>
<reference evidence="1 2" key="1">
    <citation type="submission" date="2018-06" db="EMBL/GenBank/DDBJ databases">
        <authorList>
            <consortium name="Pathogen Informatics"/>
            <person name="Doyle S."/>
        </authorList>
    </citation>
    <scope>NUCLEOTIDE SEQUENCE [LARGE SCALE GENOMIC DNA]</scope>
    <source>
        <strain evidence="1 2">NCTC7307</strain>
    </source>
</reference>
<accession>A0A2X4TKN5</accession>
<organism evidence="1 2">
    <name type="scientific">Salmonella enterica subsp. arizonae</name>
    <dbReference type="NCBI Taxonomy" id="59203"/>
    <lineage>
        <taxon>Bacteria</taxon>
        <taxon>Pseudomonadati</taxon>
        <taxon>Pseudomonadota</taxon>
        <taxon>Gammaproteobacteria</taxon>
        <taxon>Enterobacterales</taxon>
        <taxon>Enterobacteriaceae</taxon>
        <taxon>Salmonella</taxon>
    </lineage>
</organism>
<dbReference type="EMBL" id="LS483466">
    <property type="protein sequence ID" value="SQI27493.1"/>
    <property type="molecule type" value="Genomic_DNA"/>
</dbReference>
<dbReference type="Proteomes" id="UP000248731">
    <property type="component" value="Chromosome 1"/>
</dbReference>
<protein>
    <submittedName>
        <fullName evidence="1">Uncharacterized protein</fullName>
    </submittedName>
</protein>
<evidence type="ECO:0000313" key="1">
    <source>
        <dbReference type="EMBL" id="SQI27493.1"/>
    </source>
</evidence>